<reference evidence="2" key="1">
    <citation type="journal article" date="2013" name="Nat. Biotechnol.">
        <title>Draft genome sequence of chickpea (Cicer arietinum) provides a resource for trait improvement.</title>
        <authorList>
            <person name="Varshney R.K."/>
            <person name="Song C."/>
            <person name="Saxena R.K."/>
            <person name="Azam S."/>
            <person name="Yu S."/>
            <person name="Sharpe A.G."/>
            <person name="Cannon S."/>
            <person name="Baek J."/>
            <person name="Rosen B.D."/>
            <person name="Tar'an B."/>
            <person name="Millan T."/>
            <person name="Zhang X."/>
            <person name="Ramsay L.D."/>
            <person name="Iwata A."/>
            <person name="Wang Y."/>
            <person name="Nelson W."/>
            <person name="Farmer A.D."/>
            <person name="Gaur P.M."/>
            <person name="Soderlund C."/>
            <person name="Penmetsa R.V."/>
            <person name="Xu C."/>
            <person name="Bharti A.K."/>
            <person name="He W."/>
            <person name="Winter P."/>
            <person name="Zhao S."/>
            <person name="Hane J.K."/>
            <person name="Carrasquilla-Garcia N."/>
            <person name="Condie J.A."/>
            <person name="Upadhyaya H.D."/>
            <person name="Luo M.C."/>
            <person name="Thudi M."/>
            <person name="Gowda C.L."/>
            <person name="Singh N.P."/>
            <person name="Lichtenzveig J."/>
            <person name="Gali K.K."/>
            <person name="Rubio J."/>
            <person name="Nadarajan N."/>
            <person name="Dolezel J."/>
            <person name="Bansal K.C."/>
            <person name="Xu X."/>
            <person name="Edwards D."/>
            <person name="Zhang G."/>
            <person name="Kahl G."/>
            <person name="Gil J."/>
            <person name="Singh K.B."/>
            <person name="Datta S.K."/>
            <person name="Jackson S.A."/>
            <person name="Wang J."/>
            <person name="Cook D.R."/>
        </authorList>
    </citation>
    <scope>NUCLEOTIDE SEQUENCE [LARGE SCALE GENOMIC DNA]</scope>
    <source>
        <strain evidence="2">cv. CDC Frontier</strain>
    </source>
</reference>
<sequence length="119" mass="13624">MLMFWCMHSFSGLAYMGGVSLGDNSAGKMAEGLVCSWKKQKLCHFIQIHHLANWMEICSYDSSSIAGCFVYFLLLLDFIFVPLRFLCVEVTVEIAYDCVVRYGNRGMKKFSSHTLRKIM</sequence>
<accession>A0A3Q7XDT3</accession>
<gene>
    <name evidence="3" type="primary">LOC105852351</name>
</gene>
<name>A0A3Q7XDT3_CICAR</name>
<dbReference type="Proteomes" id="UP000087171">
    <property type="component" value="Chromosome Ca6"/>
</dbReference>
<feature type="chain" id="PRO_5018574721" evidence="1">
    <location>
        <begin position="23"/>
        <end position="119"/>
    </location>
</feature>
<keyword evidence="1" id="KW-0732">Signal</keyword>
<keyword evidence="2" id="KW-1185">Reference proteome</keyword>
<dbReference type="RefSeq" id="XP_027191664.1">
    <property type="nucleotide sequence ID" value="XM_027335863.1"/>
</dbReference>
<organism evidence="2 3">
    <name type="scientific">Cicer arietinum</name>
    <name type="common">Chickpea</name>
    <name type="synonym">Garbanzo</name>
    <dbReference type="NCBI Taxonomy" id="3827"/>
    <lineage>
        <taxon>Eukaryota</taxon>
        <taxon>Viridiplantae</taxon>
        <taxon>Streptophyta</taxon>
        <taxon>Embryophyta</taxon>
        <taxon>Tracheophyta</taxon>
        <taxon>Spermatophyta</taxon>
        <taxon>Magnoliopsida</taxon>
        <taxon>eudicotyledons</taxon>
        <taxon>Gunneridae</taxon>
        <taxon>Pentapetalae</taxon>
        <taxon>rosids</taxon>
        <taxon>fabids</taxon>
        <taxon>Fabales</taxon>
        <taxon>Fabaceae</taxon>
        <taxon>Papilionoideae</taxon>
        <taxon>50 kb inversion clade</taxon>
        <taxon>NPAAA clade</taxon>
        <taxon>Hologalegina</taxon>
        <taxon>IRL clade</taxon>
        <taxon>Cicereae</taxon>
        <taxon>Cicer</taxon>
    </lineage>
</organism>
<feature type="signal peptide" evidence="1">
    <location>
        <begin position="1"/>
        <end position="22"/>
    </location>
</feature>
<protein>
    <submittedName>
        <fullName evidence="3">Uncharacterized protein LOC105852351</fullName>
    </submittedName>
</protein>
<reference evidence="3" key="2">
    <citation type="submission" date="2025-08" db="UniProtKB">
        <authorList>
            <consortium name="RefSeq"/>
        </authorList>
    </citation>
    <scope>IDENTIFICATION</scope>
    <source>
        <tissue evidence="3">Etiolated seedlings</tissue>
    </source>
</reference>
<evidence type="ECO:0000313" key="2">
    <source>
        <dbReference type="Proteomes" id="UP000087171"/>
    </source>
</evidence>
<proteinExistence type="predicted"/>
<dbReference type="AlphaFoldDB" id="A0A3Q7XDT3"/>
<evidence type="ECO:0000256" key="1">
    <source>
        <dbReference type="SAM" id="SignalP"/>
    </source>
</evidence>
<evidence type="ECO:0000313" key="3">
    <source>
        <dbReference type="RefSeq" id="XP_027191664.1"/>
    </source>
</evidence>